<keyword evidence="3" id="KW-0012">Acyltransferase</keyword>
<protein>
    <submittedName>
        <fullName evidence="3">Putative acyltransferase</fullName>
    </submittedName>
</protein>
<dbReference type="eggNOG" id="COG1835">
    <property type="taxonomic scope" value="Bacteria"/>
</dbReference>
<dbReference type="PANTHER" id="PTHR23028:SF131">
    <property type="entry name" value="BLR2367 PROTEIN"/>
    <property type="match status" value="1"/>
</dbReference>
<evidence type="ECO:0000313" key="3">
    <source>
        <dbReference type="EMBL" id="AEV75484.1"/>
    </source>
</evidence>
<evidence type="ECO:0000313" key="4">
    <source>
        <dbReference type="Proteomes" id="UP000005442"/>
    </source>
</evidence>
<dbReference type="Proteomes" id="UP000005442">
    <property type="component" value="Chromosome"/>
</dbReference>
<feature type="transmembrane region" description="Helical" evidence="1">
    <location>
        <begin position="202"/>
        <end position="222"/>
    </location>
</feature>
<dbReference type="InterPro" id="IPR002656">
    <property type="entry name" value="Acyl_transf_3_dom"/>
</dbReference>
<dbReference type="RefSeq" id="WP_014213227.1">
    <property type="nucleotide sequence ID" value="NC_016604.1"/>
</dbReference>
<feature type="transmembrane region" description="Helical" evidence="1">
    <location>
        <begin position="151"/>
        <end position="170"/>
    </location>
</feature>
<feature type="transmembrane region" description="Helical" evidence="1">
    <location>
        <begin position="47"/>
        <end position="65"/>
    </location>
</feature>
<dbReference type="GO" id="GO:0000271">
    <property type="term" value="P:polysaccharide biosynthetic process"/>
    <property type="evidence" value="ECO:0007669"/>
    <property type="project" value="TreeGrafter"/>
</dbReference>
<dbReference type="Pfam" id="PF01757">
    <property type="entry name" value="Acyl_transf_3"/>
    <property type="match status" value="1"/>
</dbReference>
<feature type="transmembrane region" description="Helical" evidence="1">
    <location>
        <begin position="305"/>
        <end position="324"/>
    </location>
</feature>
<feature type="transmembrane region" description="Helical" evidence="1">
    <location>
        <begin position="229"/>
        <end position="246"/>
    </location>
</feature>
<dbReference type="AlphaFoldDB" id="G8RUT1"/>
<sequence>MRGSLGEVFDPRQNALNAWRLVLAAGVILRHSWPATGHYLDTPFDPLFTQVFVDSFFVLSGFLIVRSWRNNPRLREYAAGRLLRIFPGLWVCVTIIAFVLAPIGAALSGGSLRLSSQIAYVLNNAVLNIFYTGIDGTPKGVPTPGVWNGSLWTLIFEMVCYIGVAVLGVAGLLRRRWTIPTVFVLAVGASAVVGYADMTVDLAQIVLRSVVVFSAGALVYQFRDRIPARWWLVAVCAGLVVVLGLLPNYRVFAALPLAYAVVVSGALLKRPWLRNDLSYGMYIYACPVQQLLAAAGMTWLDPRLFFAVATVCTVPLAAASWFVVERPAMKLKGRVHRPQSHSVNGSIGGEQYVVSLDDPIAHGVGSDGEVAVRAKPNARRQTPPP</sequence>
<evidence type="ECO:0000259" key="2">
    <source>
        <dbReference type="Pfam" id="PF01757"/>
    </source>
</evidence>
<gene>
    <name evidence="3" type="ordered locus">MycrhN_5005</name>
</gene>
<dbReference type="PATRIC" id="fig|710685.3.peg.5019"/>
<evidence type="ECO:0000256" key="1">
    <source>
        <dbReference type="SAM" id="Phobius"/>
    </source>
</evidence>
<dbReference type="GO" id="GO:0016747">
    <property type="term" value="F:acyltransferase activity, transferring groups other than amino-acyl groups"/>
    <property type="evidence" value="ECO:0007669"/>
    <property type="project" value="InterPro"/>
</dbReference>
<keyword evidence="1" id="KW-1133">Transmembrane helix</keyword>
<organism evidence="3 4">
    <name type="scientific">Mycolicibacterium rhodesiae (strain NBB3)</name>
    <name type="common">Mycobacterium rhodesiae</name>
    <dbReference type="NCBI Taxonomy" id="710685"/>
    <lineage>
        <taxon>Bacteria</taxon>
        <taxon>Bacillati</taxon>
        <taxon>Actinomycetota</taxon>
        <taxon>Actinomycetes</taxon>
        <taxon>Mycobacteriales</taxon>
        <taxon>Mycobacteriaceae</taxon>
        <taxon>Mycolicibacterium</taxon>
    </lineage>
</organism>
<keyword evidence="3" id="KW-0808">Transferase</keyword>
<dbReference type="OrthoDB" id="9796461at2"/>
<reference evidence="3 4" key="1">
    <citation type="submission" date="2011-12" db="EMBL/GenBank/DDBJ databases">
        <title>Complete sequence of Mycobacterium rhodesiae NBB3.</title>
        <authorList>
            <consortium name="US DOE Joint Genome Institute"/>
            <person name="Lucas S."/>
            <person name="Han J."/>
            <person name="Lapidus A."/>
            <person name="Cheng J.-F."/>
            <person name="Goodwin L."/>
            <person name="Pitluck S."/>
            <person name="Peters L."/>
            <person name="Mikhailova N."/>
            <person name="Gu W."/>
            <person name="Detter J.C."/>
            <person name="Han C."/>
            <person name="Tapia R."/>
            <person name="Land M."/>
            <person name="Hauser L."/>
            <person name="Kyrpides N."/>
            <person name="Ivanova N."/>
            <person name="Pagani I."/>
            <person name="Mattes T."/>
            <person name="Holmes A."/>
            <person name="Rutledge P."/>
            <person name="Paulsen I."/>
            <person name="Coleman N."/>
            <person name="Woyke T."/>
        </authorList>
    </citation>
    <scope>NUCLEOTIDE SEQUENCE [LARGE SCALE GENOMIC DNA]</scope>
    <source>
        <strain evidence="3 4">NBB3</strain>
    </source>
</reference>
<dbReference type="STRING" id="710685.MycrhN_5005"/>
<proteinExistence type="predicted"/>
<dbReference type="InterPro" id="IPR050879">
    <property type="entry name" value="Acyltransferase_3"/>
</dbReference>
<feature type="domain" description="Acyltransferase 3" evidence="2">
    <location>
        <begin position="14"/>
        <end position="319"/>
    </location>
</feature>
<dbReference type="KEGG" id="mrh:MycrhN_5005"/>
<feature type="transmembrane region" description="Helical" evidence="1">
    <location>
        <begin position="281"/>
        <end position="299"/>
    </location>
</feature>
<dbReference type="GO" id="GO:0016020">
    <property type="term" value="C:membrane"/>
    <property type="evidence" value="ECO:0007669"/>
    <property type="project" value="TreeGrafter"/>
</dbReference>
<dbReference type="PANTHER" id="PTHR23028">
    <property type="entry name" value="ACETYLTRANSFERASE"/>
    <property type="match status" value="1"/>
</dbReference>
<name>G8RUT1_MYCRN</name>
<dbReference type="HOGENOM" id="CLU_005679_0_1_11"/>
<feature type="transmembrane region" description="Helical" evidence="1">
    <location>
        <begin position="177"/>
        <end position="196"/>
    </location>
</feature>
<keyword evidence="1" id="KW-0812">Transmembrane</keyword>
<feature type="transmembrane region" description="Helical" evidence="1">
    <location>
        <begin position="252"/>
        <end position="269"/>
    </location>
</feature>
<dbReference type="EMBL" id="CP003169">
    <property type="protein sequence ID" value="AEV75484.1"/>
    <property type="molecule type" value="Genomic_DNA"/>
</dbReference>
<keyword evidence="4" id="KW-1185">Reference proteome</keyword>
<feature type="transmembrane region" description="Helical" evidence="1">
    <location>
        <begin position="85"/>
        <end position="107"/>
    </location>
</feature>
<keyword evidence="1" id="KW-0472">Membrane</keyword>
<accession>G8RUT1</accession>